<dbReference type="NCBIfam" id="TIGR01843">
    <property type="entry name" value="type_I_hlyD"/>
    <property type="match status" value="1"/>
</dbReference>
<protein>
    <recommendedName>
        <fullName evidence="9">Membrane fusion protein (MFP) family protein</fullName>
    </recommendedName>
</protein>
<sequence>MNDLGFALRVDEQADFHEQNLDRLNRLWRRAALVIGLCAGLFLLWGLFAPLTKAAIAPGIVEVEGRRRVVQNLEGGIIAEILVRDGQRVERGQPLIRLDSVQSGAAAQTVRDELLALLAERQRLIDERDGGALTNLPFELEAARGDPRTLEMLRGQADLLRSRRESLNAQRAVLNETAAQARYEISGLTAQLAAAQAQASSLRAEIRTAETLVAEQLERRSRLDDLRRQLLAAEGQVGQIQGRIGTARRQIAQAGAQSATLSADRRDQNEARMREIDIRLNELREQGRAADDIQQRRTIAAPSDGRVVELRFSTIGGVVRPGDPILDIVPDRQEMIVAARVRPIDIENVHAGLAAEIRLVPFTGRDAPLLNGVVENVSADSITTRDGSETYYLARVRIADADLATVQGQVVSGMPAEVFVLLKKRSLLQALFAPLTDSFRRALRE</sequence>
<dbReference type="PANTHER" id="PTHR30386">
    <property type="entry name" value="MEMBRANE FUSION SUBUNIT OF EMRAB-TOLC MULTIDRUG EFFLUX PUMP"/>
    <property type="match status" value="1"/>
</dbReference>
<keyword evidence="8 9" id="KW-0472">Membrane</keyword>
<keyword evidence="6 9" id="KW-0812">Transmembrane</keyword>
<evidence type="ECO:0000256" key="7">
    <source>
        <dbReference type="ARBA" id="ARBA00022989"/>
    </source>
</evidence>
<evidence type="ECO:0000259" key="12">
    <source>
        <dbReference type="Pfam" id="PF26002"/>
    </source>
</evidence>
<keyword evidence="14" id="KW-1185">Reference proteome</keyword>
<dbReference type="PANTHER" id="PTHR30386:SF17">
    <property type="entry name" value="ALKALINE PROTEASE SECRETION PROTEIN APRE"/>
    <property type="match status" value="1"/>
</dbReference>
<evidence type="ECO:0000256" key="8">
    <source>
        <dbReference type="ARBA" id="ARBA00023136"/>
    </source>
</evidence>
<evidence type="ECO:0000256" key="2">
    <source>
        <dbReference type="ARBA" id="ARBA00009477"/>
    </source>
</evidence>
<feature type="domain" description="AprE-like beta-barrel" evidence="12">
    <location>
        <begin position="335"/>
        <end position="421"/>
    </location>
</feature>
<evidence type="ECO:0000256" key="6">
    <source>
        <dbReference type="ARBA" id="ARBA00022692"/>
    </source>
</evidence>
<dbReference type="Proteomes" id="UP000734218">
    <property type="component" value="Unassembled WGS sequence"/>
</dbReference>
<dbReference type="RefSeq" id="WP_167952180.1">
    <property type="nucleotide sequence ID" value="NZ_JAATJE010000001.1"/>
</dbReference>
<reference evidence="13 14" key="1">
    <citation type="submission" date="2020-03" db="EMBL/GenBank/DDBJ databases">
        <title>Genomic Encyclopedia of Type Strains, Phase IV (KMG-IV): sequencing the most valuable type-strain genomes for metagenomic binning, comparative biology and taxonomic classification.</title>
        <authorList>
            <person name="Goeker M."/>
        </authorList>
    </citation>
    <scope>NUCLEOTIDE SEQUENCE [LARGE SCALE GENOMIC DNA]</scope>
    <source>
        <strain evidence="13 14">DSM 27651</strain>
    </source>
</reference>
<gene>
    <name evidence="13" type="ORF">GGR88_000234</name>
</gene>
<evidence type="ECO:0000256" key="10">
    <source>
        <dbReference type="SAM" id="Coils"/>
    </source>
</evidence>
<proteinExistence type="inferred from homology"/>
<dbReference type="InterPro" id="IPR050739">
    <property type="entry name" value="MFP"/>
</dbReference>
<keyword evidence="7 9" id="KW-1133">Transmembrane helix</keyword>
<comment type="similarity">
    <text evidence="2 9">Belongs to the membrane fusion protein (MFP) (TC 8.A.1) family.</text>
</comment>
<name>A0ABX0XHQ4_9SPHN</name>
<dbReference type="EMBL" id="JAATJE010000001">
    <property type="protein sequence ID" value="NJC32760.1"/>
    <property type="molecule type" value="Genomic_DNA"/>
</dbReference>
<dbReference type="PRINTS" id="PR01490">
    <property type="entry name" value="RTXTOXIND"/>
</dbReference>
<evidence type="ECO:0000259" key="11">
    <source>
        <dbReference type="Pfam" id="PF25994"/>
    </source>
</evidence>
<dbReference type="InterPro" id="IPR058982">
    <property type="entry name" value="Beta-barrel_AprE"/>
</dbReference>
<evidence type="ECO:0000256" key="1">
    <source>
        <dbReference type="ARBA" id="ARBA00004377"/>
    </source>
</evidence>
<accession>A0ABX0XHQ4</accession>
<keyword evidence="3 9" id="KW-0813">Transport</keyword>
<evidence type="ECO:0000256" key="5">
    <source>
        <dbReference type="ARBA" id="ARBA00022519"/>
    </source>
</evidence>
<evidence type="ECO:0000256" key="9">
    <source>
        <dbReference type="RuleBase" id="RU365093"/>
    </source>
</evidence>
<keyword evidence="4 9" id="KW-1003">Cell membrane</keyword>
<evidence type="ECO:0000256" key="4">
    <source>
        <dbReference type="ARBA" id="ARBA00022475"/>
    </source>
</evidence>
<dbReference type="Pfam" id="PF26002">
    <property type="entry name" value="Beta-barrel_AprE"/>
    <property type="match status" value="1"/>
</dbReference>
<feature type="coiled-coil region" evidence="10">
    <location>
        <begin position="107"/>
        <end position="286"/>
    </location>
</feature>
<dbReference type="InterPro" id="IPR058781">
    <property type="entry name" value="HH_AprE-like"/>
</dbReference>
<dbReference type="Gene3D" id="2.40.50.100">
    <property type="match status" value="1"/>
</dbReference>
<keyword evidence="5 9" id="KW-0997">Cell inner membrane</keyword>
<evidence type="ECO:0000313" key="14">
    <source>
        <dbReference type="Proteomes" id="UP000734218"/>
    </source>
</evidence>
<evidence type="ECO:0000256" key="3">
    <source>
        <dbReference type="ARBA" id="ARBA00022448"/>
    </source>
</evidence>
<feature type="domain" description="AprE-like long alpha-helical hairpin" evidence="11">
    <location>
        <begin position="105"/>
        <end position="292"/>
    </location>
</feature>
<feature type="transmembrane region" description="Helical" evidence="9">
    <location>
        <begin position="31"/>
        <end position="48"/>
    </location>
</feature>
<organism evidence="13 14">
    <name type="scientific">Sphingomonas jejuensis</name>
    <dbReference type="NCBI Taxonomy" id="904715"/>
    <lineage>
        <taxon>Bacteria</taxon>
        <taxon>Pseudomonadati</taxon>
        <taxon>Pseudomonadota</taxon>
        <taxon>Alphaproteobacteria</taxon>
        <taxon>Sphingomonadales</taxon>
        <taxon>Sphingomonadaceae</taxon>
        <taxon>Sphingomonas</taxon>
    </lineage>
</organism>
<keyword evidence="10" id="KW-0175">Coiled coil</keyword>
<comment type="subcellular location">
    <subcellularLocation>
        <location evidence="1 9">Cell inner membrane</location>
        <topology evidence="1 9">Single-pass membrane protein</topology>
    </subcellularLocation>
</comment>
<dbReference type="Gene3D" id="2.40.30.170">
    <property type="match status" value="1"/>
</dbReference>
<dbReference type="InterPro" id="IPR010129">
    <property type="entry name" value="T1SS_HlyD"/>
</dbReference>
<dbReference type="Gene3D" id="1.10.287.1490">
    <property type="match status" value="1"/>
</dbReference>
<dbReference type="Pfam" id="PF25994">
    <property type="entry name" value="HH_AprE"/>
    <property type="match status" value="1"/>
</dbReference>
<evidence type="ECO:0000313" key="13">
    <source>
        <dbReference type="EMBL" id="NJC32760.1"/>
    </source>
</evidence>
<comment type="caution">
    <text evidence="13">The sequence shown here is derived from an EMBL/GenBank/DDBJ whole genome shotgun (WGS) entry which is preliminary data.</text>
</comment>